<dbReference type="PANTHER" id="PTHR33710:SF80">
    <property type="entry name" value="ENDONUCLEASE_EXONUCLEASE_PHOSPHATASE"/>
    <property type="match status" value="1"/>
</dbReference>
<organism evidence="2 3">
    <name type="scientific">Spinacia oleracea</name>
    <name type="common">Spinach</name>
    <dbReference type="NCBI Taxonomy" id="3562"/>
    <lineage>
        <taxon>Eukaryota</taxon>
        <taxon>Viridiplantae</taxon>
        <taxon>Streptophyta</taxon>
        <taxon>Embryophyta</taxon>
        <taxon>Tracheophyta</taxon>
        <taxon>Spermatophyta</taxon>
        <taxon>Magnoliopsida</taxon>
        <taxon>eudicotyledons</taxon>
        <taxon>Gunneridae</taxon>
        <taxon>Pentapetalae</taxon>
        <taxon>Caryophyllales</taxon>
        <taxon>Chenopodiaceae</taxon>
        <taxon>Chenopodioideae</taxon>
        <taxon>Anserineae</taxon>
        <taxon>Spinacia</taxon>
    </lineage>
</organism>
<dbReference type="Pfam" id="PF03372">
    <property type="entry name" value="Exo_endo_phos"/>
    <property type="match status" value="1"/>
</dbReference>
<evidence type="ECO:0000313" key="3">
    <source>
        <dbReference type="RefSeq" id="XP_056687831.1"/>
    </source>
</evidence>
<keyword evidence="2" id="KW-1185">Reference proteome</keyword>
<dbReference type="Gene3D" id="3.60.10.10">
    <property type="entry name" value="Endonuclease/exonuclease/phosphatase"/>
    <property type="match status" value="1"/>
</dbReference>
<sequence>MNISTWNVRGLNDPIKVVEIKKFLVSNNISVVAFLETKVQEKNSSKIQKKIGIGWQWIMNYEYSPRGRIWIGWKHALVSVQLLHKTEFCVHCNVATKNGLFSTTFSVVYGLHSVDTRRPMWREITTFSSTVTCPWLVMGDFNAVLLAADRVNGNAVTEGETKDFDSCMDAAGLAELKSCGSYYSWSNKGQGNLRICSRIDRAIANALWHSKFVDAVVDYLPPGISDHSPLVMSCNIHLGGGSRPFKFFNYMADHAQFLDVVKKGWDVSCPRSGSMLKGLRADLGQIQTQLAACPTDSNVQQSERECSETLKKFLHIQESAYRQKARIQWLQVGDSNSKFFFSAMKERIARNSIDILYDDSGKKLSTTQEIQEEVSSFYKQLIGTPSSLMGVDVGVVRKGKQLSAADAEMLVVPISDAEIDAAI</sequence>
<dbReference type="SUPFAM" id="SSF56219">
    <property type="entry name" value="DNase I-like"/>
    <property type="match status" value="1"/>
</dbReference>
<feature type="domain" description="Endonuclease/exonuclease/phosphatase" evidence="1">
    <location>
        <begin position="5"/>
        <end position="227"/>
    </location>
</feature>
<dbReference type="InterPro" id="IPR005135">
    <property type="entry name" value="Endo/exonuclease/phosphatase"/>
</dbReference>
<reference evidence="3" key="2">
    <citation type="submission" date="2025-08" db="UniProtKB">
        <authorList>
            <consortium name="RefSeq"/>
        </authorList>
    </citation>
    <scope>IDENTIFICATION</scope>
    <source>
        <tissue evidence="3">Leaf</tissue>
    </source>
</reference>
<evidence type="ECO:0000313" key="2">
    <source>
        <dbReference type="Proteomes" id="UP000813463"/>
    </source>
</evidence>
<gene>
    <name evidence="3" type="primary">LOC110780167</name>
</gene>
<proteinExistence type="predicted"/>
<dbReference type="Proteomes" id="UP000813463">
    <property type="component" value="Chromosome 6"/>
</dbReference>
<accession>A0ABM3QWU4</accession>
<reference evidence="2" key="1">
    <citation type="journal article" date="2021" name="Nat. Commun.">
        <title>Genomic analyses provide insights into spinach domestication and the genetic basis of agronomic traits.</title>
        <authorList>
            <person name="Cai X."/>
            <person name="Sun X."/>
            <person name="Xu C."/>
            <person name="Sun H."/>
            <person name="Wang X."/>
            <person name="Ge C."/>
            <person name="Zhang Z."/>
            <person name="Wang Q."/>
            <person name="Fei Z."/>
            <person name="Jiao C."/>
            <person name="Wang Q."/>
        </authorList>
    </citation>
    <scope>NUCLEOTIDE SEQUENCE [LARGE SCALE GENOMIC DNA]</scope>
    <source>
        <strain evidence="2">cv. Varoflay</strain>
    </source>
</reference>
<dbReference type="GeneID" id="110780167"/>
<protein>
    <recommendedName>
        <fullName evidence="1">Endonuclease/exonuclease/phosphatase domain-containing protein</fullName>
    </recommendedName>
</protein>
<dbReference type="PANTHER" id="PTHR33710">
    <property type="entry name" value="BNAC02G09200D PROTEIN"/>
    <property type="match status" value="1"/>
</dbReference>
<dbReference type="RefSeq" id="XP_056687831.1">
    <property type="nucleotide sequence ID" value="XM_056831853.1"/>
</dbReference>
<evidence type="ECO:0000259" key="1">
    <source>
        <dbReference type="Pfam" id="PF03372"/>
    </source>
</evidence>
<name>A0ABM3QWU4_SPIOL</name>
<dbReference type="InterPro" id="IPR036691">
    <property type="entry name" value="Endo/exonu/phosph_ase_sf"/>
</dbReference>